<evidence type="ECO:0000256" key="9">
    <source>
        <dbReference type="ARBA" id="ARBA00022691"/>
    </source>
</evidence>
<dbReference type="InterPro" id="IPR029028">
    <property type="entry name" value="Alpha/beta_knot_MTases"/>
</dbReference>
<dbReference type="GO" id="GO:0070042">
    <property type="term" value="F:rRNA (uridine-N3-)-methyltransferase activity"/>
    <property type="evidence" value="ECO:0007669"/>
    <property type="project" value="TreeGrafter"/>
</dbReference>
<evidence type="ECO:0000256" key="8">
    <source>
        <dbReference type="ARBA" id="ARBA00022679"/>
    </source>
</evidence>
<comment type="catalytic activity">
    <reaction evidence="11 12">
        <text>uridine(1498) in 16S rRNA + S-adenosyl-L-methionine = N(3)-methyluridine(1498) in 16S rRNA + S-adenosyl-L-homocysteine + H(+)</text>
        <dbReference type="Rhea" id="RHEA:42920"/>
        <dbReference type="Rhea" id="RHEA-COMP:10283"/>
        <dbReference type="Rhea" id="RHEA-COMP:10284"/>
        <dbReference type="ChEBI" id="CHEBI:15378"/>
        <dbReference type="ChEBI" id="CHEBI:57856"/>
        <dbReference type="ChEBI" id="CHEBI:59789"/>
        <dbReference type="ChEBI" id="CHEBI:65315"/>
        <dbReference type="ChEBI" id="CHEBI:74502"/>
        <dbReference type="EC" id="2.1.1.193"/>
    </reaction>
</comment>
<dbReference type="PANTHER" id="PTHR30027">
    <property type="entry name" value="RIBOSOMAL RNA SMALL SUBUNIT METHYLTRANSFERASE E"/>
    <property type="match status" value="1"/>
</dbReference>
<keyword evidence="7 12" id="KW-0489">Methyltransferase</keyword>
<evidence type="ECO:0000256" key="4">
    <source>
        <dbReference type="ARBA" id="ARBA00013673"/>
    </source>
</evidence>
<dbReference type="InterPro" id="IPR015947">
    <property type="entry name" value="PUA-like_sf"/>
</dbReference>
<evidence type="ECO:0000256" key="11">
    <source>
        <dbReference type="ARBA" id="ARBA00047944"/>
    </source>
</evidence>
<evidence type="ECO:0000256" key="6">
    <source>
        <dbReference type="ARBA" id="ARBA00022552"/>
    </source>
</evidence>
<dbReference type="NCBIfam" id="TIGR00046">
    <property type="entry name" value="RsmE family RNA methyltransferase"/>
    <property type="match status" value="1"/>
</dbReference>
<evidence type="ECO:0000256" key="10">
    <source>
        <dbReference type="ARBA" id="ARBA00025699"/>
    </source>
</evidence>
<feature type="domain" description="Ribosomal RNA small subunit methyltransferase E methyltransferase" evidence="13">
    <location>
        <begin position="103"/>
        <end position="267"/>
    </location>
</feature>
<evidence type="ECO:0000313" key="14">
    <source>
        <dbReference type="EMBL" id="HGS88561.1"/>
    </source>
</evidence>
<name>A0A7C4L3L4_9CHLR</name>
<dbReference type="SUPFAM" id="SSF75217">
    <property type="entry name" value="alpha/beta knot"/>
    <property type="match status" value="1"/>
</dbReference>
<dbReference type="CDD" id="cd18084">
    <property type="entry name" value="RsmE-like"/>
    <property type="match status" value="1"/>
</dbReference>
<evidence type="ECO:0000256" key="12">
    <source>
        <dbReference type="PIRNR" id="PIRNR015601"/>
    </source>
</evidence>
<evidence type="ECO:0000256" key="7">
    <source>
        <dbReference type="ARBA" id="ARBA00022603"/>
    </source>
</evidence>
<proteinExistence type="inferred from homology"/>
<dbReference type="PIRSF" id="PIRSF015601">
    <property type="entry name" value="MTase_slr0722"/>
    <property type="match status" value="1"/>
</dbReference>
<dbReference type="Pfam" id="PF04452">
    <property type="entry name" value="Methyltrans_RNA"/>
    <property type="match status" value="1"/>
</dbReference>
<sequence length="285" mass="32068">MTYRDNYNSHSKLFGEGASKKTHLIRYNWDMHRFFVPPSSFKGSMIHFPQECARQMAQVLRLNPGCKVIALDGSGREAVVQLDNLSSREASGIVLGWQKNEREPVLHLTVGLALTQREKFEWTLQKVTEIGVSRIVPLVTRRSLVQQTAQVLEKVARWQRIIQEAAEQSGRGIVPYLDQPTLLRDFLLLGREFEIALIAWEGETGRFISRVVHPQDGKNRAGLLIGPEGGWEKEEVEQAEQAGWLPVSLGKRILRTETAAIVATALLLDRYEANQSGGENEQTVG</sequence>
<dbReference type="GO" id="GO:0005737">
    <property type="term" value="C:cytoplasm"/>
    <property type="evidence" value="ECO:0007669"/>
    <property type="project" value="UniProtKB-SubCell"/>
</dbReference>
<evidence type="ECO:0000259" key="13">
    <source>
        <dbReference type="Pfam" id="PF04452"/>
    </source>
</evidence>
<evidence type="ECO:0000256" key="2">
    <source>
        <dbReference type="ARBA" id="ARBA00005528"/>
    </source>
</evidence>
<dbReference type="InterPro" id="IPR006700">
    <property type="entry name" value="RsmE"/>
</dbReference>
<organism evidence="14">
    <name type="scientific">Bellilinea caldifistulae</name>
    <dbReference type="NCBI Taxonomy" id="360411"/>
    <lineage>
        <taxon>Bacteria</taxon>
        <taxon>Bacillati</taxon>
        <taxon>Chloroflexota</taxon>
        <taxon>Anaerolineae</taxon>
        <taxon>Anaerolineales</taxon>
        <taxon>Anaerolineaceae</taxon>
        <taxon>Bellilinea</taxon>
    </lineage>
</organism>
<keyword evidence="9 12" id="KW-0949">S-adenosyl-L-methionine</keyword>
<comment type="similarity">
    <text evidence="2 12">Belongs to the RNA methyltransferase RsmE family.</text>
</comment>
<keyword evidence="5 12" id="KW-0963">Cytoplasm</keyword>
<evidence type="ECO:0000256" key="1">
    <source>
        <dbReference type="ARBA" id="ARBA00004496"/>
    </source>
</evidence>
<accession>A0A7C4L3L4</accession>
<dbReference type="InterPro" id="IPR046886">
    <property type="entry name" value="RsmE_MTase_dom"/>
</dbReference>
<keyword evidence="6 12" id="KW-0698">rRNA processing</keyword>
<comment type="caution">
    <text evidence="14">The sequence shown here is derived from an EMBL/GenBank/DDBJ whole genome shotgun (WGS) entry which is preliminary data.</text>
</comment>
<dbReference type="PANTHER" id="PTHR30027:SF3">
    <property type="entry name" value="16S RRNA (URACIL(1498)-N(3))-METHYLTRANSFERASE"/>
    <property type="match status" value="1"/>
</dbReference>
<dbReference type="EMBL" id="DSXR01000128">
    <property type="protein sequence ID" value="HGS88561.1"/>
    <property type="molecule type" value="Genomic_DNA"/>
</dbReference>
<gene>
    <name evidence="14" type="ORF">ENT17_13240</name>
</gene>
<comment type="function">
    <text evidence="10 12">Specifically methylates the N3 position of the uracil ring of uridine 1498 (m3U1498) in 16S rRNA. Acts on the fully assembled 30S ribosomal subunit.</text>
</comment>
<reference evidence="14" key="1">
    <citation type="journal article" date="2020" name="mSystems">
        <title>Genome- and Community-Level Interaction Insights into Carbon Utilization and Element Cycling Functions of Hydrothermarchaeota in Hydrothermal Sediment.</title>
        <authorList>
            <person name="Zhou Z."/>
            <person name="Liu Y."/>
            <person name="Xu W."/>
            <person name="Pan J."/>
            <person name="Luo Z.H."/>
            <person name="Li M."/>
        </authorList>
    </citation>
    <scope>NUCLEOTIDE SEQUENCE [LARGE SCALE GENOMIC DNA]</scope>
    <source>
        <strain evidence="14">SpSt-556</strain>
    </source>
</reference>
<dbReference type="GO" id="GO:0070475">
    <property type="term" value="P:rRNA base methylation"/>
    <property type="evidence" value="ECO:0007669"/>
    <property type="project" value="TreeGrafter"/>
</dbReference>
<evidence type="ECO:0000256" key="5">
    <source>
        <dbReference type="ARBA" id="ARBA00022490"/>
    </source>
</evidence>
<dbReference type="EC" id="2.1.1.193" evidence="3 12"/>
<dbReference type="SUPFAM" id="SSF88697">
    <property type="entry name" value="PUA domain-like"/>
    <property type="match status" value="1"/>
</dbReference>
<comment type="subcellular location">
    <subcellularLocation>
        <location evidence="1 12">Cytoplasm</location>
    </subcellularLocation>
</comment>
<dbReference type="InterPro" id="IPR029026">
    <property type="entry name" value="tRNA_m1G_MTases_N"/>
</dbReference>
<keyword evidence="8 12" id="KW-0808">Transferase</keyword>
<evidence type="ECO:0000256" key="3">
    <source>
        <dbReference type="ARBA" id="ARBA00012328"/>
    </source>
</evidence>
<dbReference type="Gene3D" id="3.40.1280.10">
    <property type="match status" value="1"/>
</dbReference>
<protein>
    <recommendedName>
        <fullName evidence="4 12">Ribosomal RNA small subunit methyltransferase E</fullName>
        <ecNumber evidence="3 12">2.1.1.193</ecNumber>
    </recommendedName>
</protein>
<dbReference type="AlphaFoldDB" id="A0A7C4L3L4"/>